<sequence length="394" mass="43804">MDEKRGEEEKSREQLKNMANFVAFPDEIPTMSLPQPPSISSAISDMMMMMPLSENDYNNDKPSNYYSSAFMDLFNLQDYSPSLFDCLPCSSSATHHHHPLPSPASSNVPESSEVLNTTPASPNSSSISSSSNETPLAADHTITVDEQPHTSGNNQEPDDEERADHPAKGDNLDQHQTNKKKLKPKKKNQKKQREPRFAFMTKSEVDQLDDGYRWRKYGQKAVKNSPYPRSYYRCTTPSCGVKKRVERSSEDPSIVVTTYEGQHTHQSPVTSRASLGFGPTRASGGGGVFVVPQAQHQHLVQEQEHVQPQDNALLYNNSNNNNRSPPLVPLSICSDPTSSSSFHHRVLGFGPSSTTAASQCQANLLRDNGLLQDIIVSTQMRNKESVKDQQVKEE</sequence>
<dbReference type="FunFam" id="2.20.25.80:FF:000003">
    <property type="entry name" value="WRKY transcription factor 57"/>
    <property type="match status" value="1"/>
</dbReference>
<dbReference type="Gene3D" id="2.20.25.80">
    <property type="entry name" value="WRKY domain"/>
    <property type="match status" value="1"/>
</dbReference>
<dbReference type="GO" id="GO:0003700">
    <property type="term" value="F:DNA-binding transcription factor activity"/>
    <property type="evidence" value="ECO:0007669"/>
    <property type="project" value="InterPro"/>
</dbReference>
<dbReference type="GO" id="GO:0043565">
    <property type="term" value="F:sequence-specific DNA binding"/>
    <property type="evidence" value="ECO:0007669"/>
    <property type="project" value="InterPro"/>
</dbReference>
<dbReference type="InterPro" id="IPR044810">
    <property type="entry name" value="WRKY_plant"/>
</dbReference>
<keyword evidence="5" id="KW-0539">Nucleus</keyword>
<dbReference type="InterPro" id="IPR036576">
    <property type="entry name" value="WRKY_dom_sf"/>
</dbReference>
<feature type="compositionally biased region" description="Low complexity" evidence="6">
    <location>
        <begin position="116"/>
        <end position="135"/>
    </location>
</feature>
<evidence type="ECO:0000256" key="5">
    <source>
        <dbReference type="ARBA" id="ARBA00023242"/>
    </source>
</evidence>
<dbReference type="Pfam" id="PF03106">
    <property type="entry name" value="WRKY"/>
    <property type="match status" value="1"/>
</dbReference>
<evidence type="ECO:0000256" key="1">
    <source>
        <dbReference type="ARBA" id="ARBA00004123"/>
    </source>
</evidence>
<dbReference type="SMART" id="SM00774">
    <property type="entry name" value="WRKY"/>
    <property type="match status" value="1"/>
</dbReference>
<name>A0AAE1JBC7_9FABA</name>
<keyword evidence="3" id="KW-0238">DNA-binding</keyword>
<evidence type="ECO:0000313" key="8">
    <source>
        <dbReference type="EMBL" id="KAK4265921.1"/>
    </source>
</evidence>
<feature type="compositionally biased region" description="Basic and acidic residues" evidence="6">
    <location>
        <begin position="162"/>
        <end position="173"/>
    </location>
</feature>
<evidence type="ECO:0000256" key="2">
    <source>
        <dbReference type="ARBA" id="ARBA00023015"/>
    </source>
</evidence>
<evidence type="ECO:0000256" key="4">
    <source>
        <dbReference type="ARBA" id="ARBA00023163"/>
    </source>
</evidence>
<accession>A0AAE1JBC7</accession>
<keyword evidence="4" id="KW-0804">Transcription</keyword>
<feature type="compositionally biased region" description="Basic residues" evidence="6">
    <location>
        <begin position="177"/>
        <end position="190"/>
    </location>
</feature>
<keyword evidence="9" id="KW-1185">Reference proteome</keyword>
<evidence type="ECO:0000256" key="3">
    <source>
        <dbReference type="ARBA" id="ARBA00023125"/>
    </source>
</evidence>
<dbReference type="Proteomes" id="UP001293593">
    <property type="component" value="Unassembled WGS sequence"/>
</dbReference>
<evidence type="ECO:0000256" key="6">
    <source>
        <dbReference type="SAM" id="MobiDB-lite"/>
    </source>
</evidence>
<evidence type="ECO:0000259" key="7">
    <source>
        <dbReference type="PROSITE" id="PS50811"/>
    </source>
</evidence>
<dbReference type="InterPro" id="IPR003657">
    <property type="entry name" value="WRKY_dom"/>
</dbReference>
<comment type="caution">
    <text evidence="8">The sequence shown here is derived from an EMBL/GenBank/DDBJ whole genome shotgun (WGS) entry which is preliminary data.</text>
</comment>
<dbReference type="GO" id="GO:0005634">
    <property type="term" value="C:nucleus"/>
    <property type="evidence" value="ECO:0007669"/>
    <property type="project" value="UniProtKB-SubCell"/>
</dbReference>
<gene>
    <name evidence="8" type="ORF">QN277_026908</name>
</gene>
<organism evidence="8 9">
    <name type="scientific">Acacia crassicarpa</name>
    <name type="common">northern wattle</name>
    <dbReference type="NCBI Taxonomy" id="499986"/>
    <lineage>
        <taxon>Eukaryota</taxon>
        <taxon>Viridiplantae</taxon>
        <taxon>Streptophyta</taxon>
        <taxon>Embryophyta</taxon>
        <taxon>Tracheophyta</taxon>
        <taxon>Spermatophyta</taxon>
        <taxon>Magnoliopsida</taxon>
        <taxon>eudicotyledons</taxon>
        <taxon>Gunneridae</taxon>
        <taxon>Pentapetalae</taxon>
        <taxon>rosids</taxon>
        <taxon>fabids</taxon>
        <taxon>Fabales</taxon>
        <taxon>Fabaceae</taxon>
        <taxon>Caesalpinioideae</taxon>
        <taxon>mimosoid clade</taxon>
        <taxon>Acacieae</taxon>
        <taxon>Acacia</taxon>
    </lineage>
</organism>
<evidence type="ECO:0000313" key="9">
    <source>
        <dbReference type="Proteomes" id="UP001293593"/>
    </source>
</evidence>
<feature type="domain" description="WRKY" evidence="7">
    <location>
        <begin position="203"/>
        <end position="268"/>
    </location>
</feature>
<dbReference type="PANTHER" id="PTHR31221">
    <property type="entry name" value="WRKY TRANSCRIPTION FACTOR PROTEIN 1-RELATED"/>
    <property type="match status" value="1"/>
</dbReference>
<keyword evidence="2" id="KW-0805">Transcription regulation</keyword>
<dbReference type="EMBL" id="JAWXYG010000008">
    <property type="protein sequence ID" value="KAK4265921.1"/>
    <property type="molecule type" value="Genomic_DNA"/>
</dbReference>
<dbReference type="SUPFAM" id="SSF118290">
    <property type="entry name" value="WRKY DNA-binding domain"/>
    <property type="match status" value="1"/>
</dbReference>
<proteinExistence type="predicted"/>
<comment type="subcellular location">
    <subcellularLocation>
        <location evidence="1">Nucleus</location>
    </subcellularLocation>
</comment>
<reference evidence="8" key="1">
    <citation type="submission" date="2023-10" db="EMBL/GenBank/DDBJ databases">
        <title>Chromosome-level genome of the transformable northern wattle, Acacia crassicarpa.</title>
        <authorList>
            <person name="Massaro I."/>
            <person name="Sinha N.R."/>
            <person name="Poethig S."/>
            <person name="Leichty A.R."/>
        </authorList>
    </citation>
    <scope>NUCLEOTIDE SEQUENCE</scope>
    <source>
        <strain evidence="8">Acra3RX</strain>
        <tissue evidence="8">Leaf</tissue>
    </source>
</reference>
<protein>
    <recommendedName>
        <fullName evidence="7">WRKY domain-containing protein</fullName>
    </recommendedName>
</protein>
<feature type="region of interest" description="Disordered" evidence="6">
    <location>
        <begin position="92"/>
        <end position="196"/>
    </location>
</feature>
<dbReference type="PROSITE" id="PS50811">
    <property type="entry name" value="WRKY"/>
    <property type="match status" value="1"/>
</dbReference>
<dbReference type="PANTHER" id="PTHR31221:SF350">
    <property type="entry name" value="WRKY TRANSCRIPTION FACTOR 48-RELATED"/>
    <property type="match status" value="1"/>
</dbReference>
<dbReference type="AlphaFoldDB" id="A0AAE1JBC7"/>